<organism evidence="3 4">
    <name type="scientific">Panicum virgatum</name>
    <name type="common">Blackwell switchgrass</name>
    <dbReference type="NCBI Taxonomy" id="38727"/>
    <lineage>
        <taxon>Eukaryota</taxon>
        <taxon>Viridiplantae</taxon>
        <taxon>Streptophyta</taxon>
        <taxon>Embryophyta</taxon>
        <taxon>Tracheophyta</taxon>
        <taxon>Spermatophyta</taxon>
        <taxon>Magnoliopsida</taxon>
        <taxon>Liliopsida</taxon>
        <taxon>Poales</taxon>
        <taxon>Poaceae</taxon>
        <taxon>PACMAD clade</taxon>
        <taxon>Panicoideae</taxon>
        <taxon>Panicodae</taxon>
        <taxon>Paniceae</taxon>
        <taxon>Panicinae</taxon>
        <taxon>Panicum</taxon>
        <taxon>Panicum sect. Hiantes</taxon>
    </lineage>
</organism>
<dbReference type="Proteomes" id="UP000823388">
    <property type="component" value="Chromosome 6K"/>
</dbReference>
<protein>
    <submittedName>
        <fullName evidence="3">Uncharacterized protein</fullName>
    </submittedName>
</protein>
<reference evidence="3" key="1">
    <citation type="submission" date="2020-05" db="EMBL/GenBank/DDBJ databases">
        <title>WGS assembly of Panicum virgatum.</title>
        <authorList>
            <person name="Lovell J.T."/>
            <person name="Jenkins J."/>
            <person name="Shu S."/>
            <person name="Juenger T.E."/>
            <person name="Schmutz J."/>
        </authorList>
    </citation>
    <scope>NUCLEOTIDE SEQUENCE</scope>
    <source>
        <strain evidence="3">AP13</strain>
    </source>
</reference>
<dbReference type="AlphaFoldDB" id="A0A8T0RAF7"/>
<sequence>MPLPSVKVVEESRVAVPAAAALPPEPLRLSALDAQWVTLPLIQRVFIFVDGGGAGGEGNIPPFASAVAALRASLAETAARFPTLAGRIVHLPATGDAAVDCAGGGGVRFVVAESGDAAAGRLAGAEDHDAEALRSLAPALDAGQLPAETMAAQVTRLRGGLALGVAMHHAVVDGRSVWRFVEAWAAACRGDADSAEPPTFDRAAIELPGGEDLARVVLRKYAPDLPMAAVAGHFIRPNLSRRTFTIVAQDVQRLKQRIAELSPPEQVAAPPSSFVAIAALSWVSFVHAKHLAGIVSPDDEVYLFFFADCRERLDPPPGHRYFGTCISGCLARATARDLLTGNGLGVAATLVAEEVRRAAEDPLAGWDWRSTVEGVDMDRLVNLAGSTRFPAYEASDFGWGPPGRTELVTMNHDGQVVLVAGKKGGVGAGGVQVSVSLQPAHMDTYKSHLLSYFC</sequence>
<keyword evidence="1" id="KW-0808">Transferase</keyword>
<evidence type="ECO:0000313" key="3">
    <source>
        <dbReference type="EMBL" id="KAG2581879.1"/>
    </source>
</evidence>
<name>A0A8T0RAF7_PANVG</name>
<dbReference type="Pfam" id="PF02458">
    <property type="entry name" value="Transferase"/>
    <property type="match status" value="1"/>
</dbReference>
<dbReference type="Gene3D" id="3.30.559.10">
    <property type="entry name" value="Chloramphenicol acetyltransferase-like domain"/>
    <property type="match status" value="2"/>
</dbReference>
<dbReference type="InterPro" id="IPR051504">
    <property type="entry name" value="Plant_metabolite_acyltrans"/>
</dbReference>
<keyword evidence="4" id="KW-1185">Reference proteome</keyword>
<evidence type="ECO:0000313" key="4">
    <source>
        <dbReference type="Proteomes" id="UP000823388"/>
    </source>
</evidence>
<dbReference type="OrthoDB" id="1862401at2759"/>
<dbReference type="InterPro" id="IPR023213">
    <property type="entry name" value="CAT-like_dom_sf"/>
</dbReference>
<evidence type="ECO:0000256" key="1">
    <source>
        <dbReference type="ARBA" id="ARBA00022679"/>
    </source>
</evidence>
<dbReference type="SUPFAM" id="SSF52777">
    <property type="entry name" value="CoA-dependent acyltransferases"/>
    <property type="match status" value="1"/>
</dbReference>
<proteinExistence type="predicted"/>
<comment type="caution">
    <text evidence="3">The sequence shown here is derived from an EMBL/GenBank/DDBJ whole genome shotgun (WGS) entry which is preliminary data.</text>
</comment>
<dbReference type="PANTHER" id="PTHR31625">
    <property type="match status" value="1"/>
</dbReference>
<dbReference type="GO" id="GO:0016747">
    <property type="term" value="F:acyltransferase activity, transferring groups other than amino-acyl groups"/>
    <property type="evidence" value="ECO:0007669"/>
    <property type="project" value="UniProtKB-ARBA"/>
</dbReference>
<keyword evidence="2" id="KW-0012">Acyltransferase</keyword>
<accession>A0A8T0RAF7</accession>
<dbReference type="EMBL" id="CM029047">
    <property type="protein sequence ID" value="KAG2581879.1"/>
    <property type="molecule type" value="Genomic_DNA"/>
</dbReference>
<evidence type="ECO:0000256" key="2">
    <source>
        <dbReference type="ARBA" id="ARBA00023315"/>
    </source>
</evidence>
<gene>
    <name evidence="3" type="ORF">PVAP13_6KG075600</name>
</gene>